<dbReference type="SUPFAM" id="SSF52540">
    <property type="entry name" value="P-loop containing nucleoside triphosphate hydrolases"/>
    <property type="match status" value="1"/>
</dbReference>
<accession>A0A0R1UTN1</accession>
<dbReference type="InterPro" id="IPR011335">
    <property type="entry name" value="Restrct_endonuc-II-like"/>
</dbReference>
<dbReference type="SUPFAM" id="SSF46785">
    <property type="entry name" value="Winged helix' DNA-binding domain"/>
    <property type="match status" value="1"/>
</dbReference>
<dbReference type="OrthoDB" id="9813134at2"/>
<keyword evidence="1" id="KW-0378">Hydrolase</keyword>
<dbReference type="PANTHER" id="PTHR34704:SF1">
    <property type="entry name" value="ATPASE"/>
    <property type="match status" value="1"/>
</dbReference>
<dbReference type="Pfam" id="PF01637">
    <property type="entry name" value="ATPase_2"/>
    <property type="match status" value="1"/>
</dbReference>
<dbReference type="InterPro" id="IPR011579">
    <property type="entry name" value="ATPase_dom"/>
</dbReference>
<evidence type="ECO:0000313" key="4">
    <source>
        <dbReference type="EMBL" id="KRL95002.1"/>
    </source>
</evidence>
<dbReference type="InterPro" id="IPR004256">
    <property type="entry name" value="DUF234"/>
</dbReference>
<dbReference type="GO" id="GO:0016787">
    <property type="term" value="F:hydrolase activity"/>
    <property type="evidence" value="ECO:0007669"/>
    <property type="project" value="UniProtKB-KW"/>
</dbReference>
<sequence>MFIGRKKELQVLNDLYQADQFQCAIVYGRRRIGKTSLINEFVKDKATIYFTGLEESATENLERFSDAINNYRDDDGLDAPSFANFEQAFKKLVRISQREKVVLVIDEFPYLAQAYPPISSMLQSYIDLYFKQTNLFIILCGSSMSFMENQVLGYQSPLYGRRTAQIKLQPFSFAEAQAYFPSLPAEDVFILNAITGGIPMYLSLMSANKGIRDNIADNYLNPNAILFAEPSSLLNQELREPANYNSIISAIAAGASRQGEIATKTGIASGGLSKYLDNLIDLGIIAKKVPVTELGKARSRKSVYVINDGMFRFWYTFVGRRVSQIERGLIEPVLDQIMQLLPHFMGPEFEKLSQNYLWDHIYQPEVVPTPFIELGNWWGTDAKKREAVEMDIVGFDEAALNGYFGECKWRNELVPVSVLEKLIERSRLFSYPQKHFYLFAKHGFTEQCQQLAKQVNCHLITFTEM</sequence>
<feature type="domain" description="ATPase" evidence="2">
    <location>
        <begin position="2"/>
        <end position="203"/>
    </location>
</feature>
<dbReference type="STRING" id="417373.GCA_001570685_00197"/>
<dbReference type="Proteomes" id="UP000051084">
    <property type="component" value="Unassembled WGS sequence"/>
</dbReference>
<evidence type="ECO:0000259" key="2">
    <source>
        <dbReference type="Pfam" id="PF01637"/>
    </source>
</evidence>
<proteinExistence type="predicted"/>
<dbReference type="PATRIC" id="fig|1423742.4.peg.1090"/>
<dbReference type="AlphaFoldDB" id="A0A0R1UTN1"/>
<dbReference type="PANTHER" id="PTHR34704">
    <property type="entry name" value="ATPASE"/>
    <property type="match status" value="1"/>
</dbReference>
<keyword evidence="5" id="KW-1185">Reference proteome</keyword>
<comment type="caution">
    <text evidence="4">The sequence shown here is derived from an EMBL/GenBank/DDBJ whole genome shotgun (WGS) entry which is preliminary data.</text>
</comment>
<dbReference type="Pfam" id="PF03008">
    <property type="entry name" value="DUF234"/>
    <property type="match status" value="1"/>
</dbReference>
<dbReference type="RefSeq" id="WP_056995512.1">
    <property type="nucleotide sequence ID" value="NZ_AZGC01000026.1"/>
</dbReference>
<evidence type="ECO:0000313" key="5">
    <source>
        <dbReference type="Proteomes" id="UP000051084"/>
    </source>
</evidence>
<evidence type="ECO:0008006" key="6">
    <source>
        <dbReference type="Google" id="ProtNLM"/>
    </source>
</evidence>
<feature type="domain" description="DUF234" evidence="3">
    <location>
        <begin position="314"/>
        <end position="411"/>
    </location>
</feature>
<dbReference type="InterPro" id="IPR036390">
    <property type="entry name" value="WH_DNA-bd_sf"/>
</dbReference>
<gene>
    <name evidence="4" type="ORF">FC21_GL001048</name>
</gene>
<protein>
    <recommendedName>
        <fullName evidence="6">ATPase</fullName>
    </recommendedName>
</protein>
<dbReference type="InterPro" id="IPR027417">
    <property type="entry name" value="P-loop_NTPase"/>
</dbReference>
<evidence type="ECO:0000259" key="3">
    <source>
        <dbReference type="Pfam" id="PF03008"/>
    </source>
</evidence>
<name>A0A0R1UTN1_9LACO</name>
<reference evidence="4 5" key="1">
    <citation type="journal article" date="2015" name="Genome Announc.">
        <title>Expanding the biotechnology potential of lactobacilli through comparative genomics of 213 strains and associated genera.</title>
        <authorList>
            <person name="Sun Z."/>
            <person name="Harris H.M."/>
            <person name="McCann A."/>
            <person name="Guo C."/>
            <person name="Argimon S."/>
            <person name="Zhang W."/>
            <person name="Yang X."/>
            <person name="Jeffery I.B."/>
            <person name="Cooney J.C."/>
            <person name="Kagawa T.F."/>
            <person name="Liu W."/>
            <person name="Song Y."/>
            <person name="Salvetti E."/>
            <person name="Wrobel A."/>
            <person name="Rasinkangas P."/>
            <person name="Parkhill J."/>
            <person name="Rea M.C."/>
            <person name="O'Sullivan O."/>
            <person name="Ritari J."/>
            <person name="Douillard F.P."/>
            <person name="Paul Ross R."/>
            <person name="Yang R."/>
            <person name="Briner A.E."/>
            <person name="Felis G.E."/>
            <person name="de Vos W.M."/>
            <person name="Barrangou R."/>
            <person name="Klaenhammer T.R."/>
            <person name="Caufield P.W."/>
            <person name="Cui Y."/>
            <person name="Zhang H."/>
            <person name="O'Toole P.W."/>
        </authorList>
    </citation>
    <scope>NUCLEOTIDE SEQUENCE [LARGE SCALE GENOMIC DNA]</scope>
    <source>
        <strain evidence="4 5">DSM 18793</strain>
    </source>
</reference>
<evidence type="ECO:0000256" key="1">
    <source>
        <dbReference type="ARBA" id="ARBA00022801"/>
    </source>
</evidence>
<dbReference type="SUPFAM" id="SSF52980">
    <property type="entry name" value="Restriction endonuclease-like"/>
    <property type="match status" value="1"/>
</dbReference>
<organism evidence="4 5">
    <name type="scientific">Limosilactobacillus equigenerosi DSM 18793 = JCM 14505</name>
    <dbReference type="NCBI Taxonomy" id="1423742"/>
    <lineage>
        <taxon>Bacteria</taxon>
        <taxon>Bacillati</taxon>
        <taxon>Bacillota</taxon>
        <taxon>Bacilli</taxon>
        <taxon>Lactobacillales</taxon>
        <taxon>Lactobacillaceae</taxon>
        <taxon>Limosilactobacillus</taxon>
    </lineage>
</organism>
<dbReference type="EMBL" id="AZGC01000026">
    <property type="protein sequence ID" value="KRL95002.1"/>
    <property type="molecule type" value="Genomic_DNA"/>
</dbReference>
<dbReference type="Gene3D" id="3.40.50.300">
    <property type="entry name" value="P-loop containing nucleotide triphosphate hydrolases"/>
    <property type="match status" value="1"/>
</dbReference>
<dbReference type="GO" id="GO:0005524">
    <property type="term" value="F:ATP binding"/>
    <property type="evidence" value="ECO:0007669"/>
    <property type="project" value="InterPro"/>
</dbReference>